<feature type="transmembrane region" description="Helical" evidence="2">
    <location>
        <begin position="182"/>
        <end position="202"/>
    </location>
</feature>
<evidence type="ECO:0000313" key="5">
    <source>
        <dbReference type="Proteomes" id="UP001164746"/>
    </source>
</evidence>
<keyword evidence="5" id="KW-1185">Reference proteome</keyword>
<sequence length="345" mass="37727">MGMKTMLALCVAMAIVLTAAAEETVVHMDKISGESQCGKVFVLSPGHDVRLKSQGLAPDGYCGVSVFTPREINNYTCDGLCVTFKSASVNVCDIKLKFIGHRFGKGGDYIRNRDAFCWEVSSVRVEVIESYKYSYEAQKPNYEFDVDVNAKCSRFGIEERKAFAWSRARLDADEHQTYVEGIAVGVSLACVFLIVLFIAWCYTKHQAVSGTRSNDRPAPAKSDPSKKGSIVSTFRKKLNILRRNQNQDEEPEAVYRRTDTAAAATTHGIEGATELQPLTGNGKEKETEAETFELANETIGDSEGEKKCTPGEDSPKDGGAEATKLDPPEVVIVPGTPEPSEVESD</sequence>
<reference evidence="4" key="1">
    <citation type="submission" date="2022-11" db="EMBL/GenBank/DDBJ databases">
        <title>Centuries of genome instability and evolution in soft-shell clam transmissible cancer (bioRxiv).</title>
        <authorList>
            <person name="Hart S.F.M."/>
            <person name="Yonemitsu M.A."/>
            <person name="Giersch R.M."/>
            <person name="Beal B.F."/>
            <person name="Arriagada G."/>
            <person name="Davis B.W."/>
            <person name="Ostrander E.A."/>
            <person name="Goff S.P."/>
            <person name="Metzger M.J."/>
        </authorList>
    </citation>
    <scope>NUCLEOTIDE SEQUENCE</scope>
    <source>
        <strain evidence="4">MELC-2E11</strain>
        <tissue evidence="4">Siphon/mantle</tissue>
    </source>
</reference>
<dbReference type="Proteomes" id="UP001164746">
    <property type="component" value="Chromosome 3"/>
</dbReference>
<protein>
    <submittedName>
        <fullName evidence="4">Uncharacterized protein</fullName>
    </submittedName>
</protein>
<feature type="compositionally biased region" description="Basic and acidic residues" evidence="1">
    <location>
        <begin position="303"/>
        <end position="327"/>
    </location>
</feature>
<evidence type="ECO:0000313" key="4">
    <source>
        <dbReference type="EMBL" id="WAQ97697.1"/>
    </source>
</evidence>
<evidence type="ECO:0000256" key="1">
    <source>
        <dbReference type="SAM" id="MobiDB-lite"/>
    </source>
</evidence>
<gene>
    <name evidence="4" type="ORF">MAR_022070</name>
</gene>
<keyword evidence="3" id="KW-0732">Signal</keyword>
<feature type="chain" id="PRO_5045976039" evidence="3">
    <location>
        <begin position="22"/>
        <end position="345"/>
    </location>
</feature>
<keyword evidence="2" id="KW-0812">Transmembrane</keyword>
<feature type="region of interest" description="Disordered" evidence="1">
    <location>
        <begin position="265"/>
        <end position="345"/>
    </location>
</feature>
<dbReference type="EMBL" id="CP111014">
    <property type="protein sequence ID" value="WAQ97697.1"/>
    <property type="molecule type" value="Genomic_DNA"/>
</dbReference>
<keyword evidence="2" id="KW-1133">Transmembrane helix</keyword>
<feature type="signal peptide" evidence="3">
    <location>
        <begin position="1"/>
        <end position="21"/>
    </location>
</feature>
<keyword evidence="2" id="KW-0472">Membrane</keyword>
<name>A0ABY7DLU8_MYAAR</name>
<evidence type="ECO:0000256" key="2">
    <source>
        <dbReference type="SAM" id="Phobius"/>
    </source>
</evidence>
<accession>A0ABY7DLU8</accession>
<organism evidence="4 5">
    <name type="scientific">Mya arenaria</name>
    <name type="common">Soft-shell clam</name>
    <dbReference type="NCBI Taxonomy" id="6604"/>
    <lineage>
        <taxon>Eukaryota</taxon>
        <taxon>Metazoa</taxon>
        <taxon>Spiralia</taxon>
        <taxon>Lophotrochozoa</taxon>
        <taxon>Mollusca</taxon>
        <taxon>Bivalvia</taxon>
        <taxon>Autobranchia</taxon>
        <taxon>Heteroconchia</taxon>
        <taxon>Euheterodonta</taxon>
        <taxon>Imparidentia</taxon>
        <taxon>Neoheterodontei</taxon>
        <taxon>Myida</taxon>
        <taxon>Myoidea</taxon>
        <taxon>Myidae</taxon>
        <taxon>Mya</taxon>
    </lineage>
</organism>
<feature type="region of interest" description="Disordered" evidence="1">
    <location>
        <begin position="209"/>
        <end position="229"/>
    </location>
</feature>
<proteinExistence type="predicted"/>
<evidence type="ECO:0000256" key="3">
    <source>
        <dbReference type="SAM" id="SignalP"/>
    </source>
</evidence>